<keyword evidence="2" id="KW-0238">DNA-binding</keyword>
<evidence type="ECO:0000256" key="2">
    <source>
        <dbReference type="ARBA" id="ARBA00023125"/>
    </source>
</evidence>
<evidence type="ECO:0000256" key="1">
    <source>
        <dbReference type="ARBA" id="ARBA00023015"/>
    </source>
</evidence>
<evidence type="ECO:0000259" key="4">
    <source>
        <dbReference type="PROSITE" id="PS50949"/>
    </source>
</evidence>
<dbReference type="Pfam" id="PF00392">
    <property type="entry name" value="GntR"/>
    <property type="match status" value="1"/>
</dbReference>
<dbReference type="Pfam" id="PF07729">
    <property type="entry name" value="FCD"/>
    <property type="match status" value="1"/>
</dbReference>
<dbReference type="SUPFAM" id="SSF46785">
    <property type="entry name" value="Winged helix' DNA-binding domain"/>
    <property type="match status" value="1"/>
</dbReference>
<dbReference type="RefSeq" id="WP_154529048.1">
    <property type="nucleotide sequence ID" value="NZ_VUNH01000008.1"/>
</dbReference>
<evidence type="ECO:0000313" key="5">
    <source>
        <dbReference type="EMBL" id="MST55959.1"/>
    </source>
</evidence>
<accession>A0A6L5YCP8</accession>
<dbReference type="EMBL" id="VUNH01000008">
    <property type="protein sequence ID" value="MST55959.1"/>
    <property type="molecule type" value="Genomic_DNA"/>
</dbReference>
<reference evidence="5 6" key="1">
    <citation type="submission" date="2019-08" db="EMBL/GenBank/DDBJ databases">
        <title>In-depth cultivation of the pig gut microbiome towards novel bacterial diversity and tailored functional studies.</title>
        <authorList>
            <person name="Wylensek D."/>
            <person name="Hitch T.C.A."/>
            <person name="Clavel T."/>
        </authorList>
    </citation>
    <scope>NUCLEOTIDE SEQUENCE [LARGE SCALE GENOMIC DNA]</scope>
    <source>
        <strain evidence="5 6">SM-530-WT-4B</strain>
    </source>
</reference>
<dbReference type="InterPro" id="IPR011711">
    <property type="entry name" value="GntR_C"/>
</dbReference>
<gene>
    <name evidence="5" type="ORF">FYJ74_07945</name>
</gene>
<dbReference type="PANTHER" id="PTHR43537:SF44">
    <property type="entry name" value="GNTR FAMILY REGULATORY PROTEIN"/>
    <property type="match status" value="1"/>
</dbReference>
<dbReference type="SMART" id="SM00345">
    <property type="entry name" value="HTH_GNTR"/>
    <property type="match status" value="1"/>
</dbReference>
<evidence type="ECO:0000313" key="6">
    <source>
        <dbReference type="Proteomes" id="UP000473699"/>
    </source>
</evidence>
<name>A0A6L5YCP8_9BACT</name>
<dbReference type="Gene3D" id="1.10.10.10">
    <property type="entry name" value="Winged helix-like DNA-binding domain superfamily/Winged helix DNA-binding domain"/>
    <property type="match status" value="1"/>
</dbReference>
<dbReference type="Gene3D" id="1.20.120.530">
    <property type="entry name" value="GntR ligand-binding domain-like"/>
    <property type="match status" value="1"/>
</dbReference>
<sequence>MIKPANRASLHDNVLAQLIDGIKNGQWKPGERLPGEMVLAQQFQVSRNCIREVLKAMALANIVKAYPGSGTFITEDALQNIEGPQLASTAFGSNSLWELKEMRDLLEGHAAYLAAKRATPEQIKQLHDVLEPPAGADITEAHQNFHRMLMDIAGNQLLSKIFTSVKAELNSLRKKYGLLPKEILTTYSREHSEIYEMVKDHRPEAARAAMLRHIDAAWTDTLYEDLKGNRQ</sequence>
<dbReference type="AlphaFoldDB" id="A0A6L5YCP8"/>
<organism evidence="5 6">
    <name type="scientific">Pyramidobacter porci</name>
    <dbReference type="NCBI Taxonomy" id="2605789"/>
    <lineage>
        <taxon>Bacteria</taxon>
        <taxon>Thermotogati</taxon>
        <taxon>Synergistota</taxon>
        <taxon>Synergistia</taxon>
        <taxon>Synergistales</taxon>
        <taxon>Dethiosulfovibrionaceae</taxon>
        <taxon>Pyramidobacter</taxon>
    </lineage>
</organism>
<dbReference type="GO" id="GO:0003677">
    <property type="term" value="F:DNA binding"/>
    <property type="evidence" value="ECO:0007669"/>
    <property type="project" value="UniProtKB-KW"/>
</dbReference>
<keyword evidence="1" id="KW-0805">Transcription regulation</keyword>
<dbReference type="SMART" id="SM00895">
    <property type="entry name" value="FCD"/>
    <property type="match status" value="1"/>
</dbReference>
<dbReference type="PANTHER" id="PTHR43537">
    <property type="entry name" value="TRANSCRIPTIONAL REGULATOR, GNTR FAMILY"/>
    <property type="match status" value="1"/>
</dbReference>
<evidence type="ECO:0000256" key="3">
    <source>
        <dbReference type="ARBA" id="ARBA00023163"/>
    </source>
</evidence>
<dbReference type="InterPro" id="IPR008920">
    <property type="entry name" value="TF_FadR/GntR_C"/>
</dbReference>
<dbReference type="Proteomes" id="UP000473699">
    <property type="component" value="Unassembled WGS sequence"/>
</dbReference>
<dbReference type="PROSITE" id="PS50949">
    <property type="entry name" value="HTH_GNTR"/>
    <property type="match status" value="1"/>
</dbReference>
<protein>
    <submittedName>
        <fullName evidence="5">FadR family transcriptional regulator</fullName>
    </submittedName>
</protein>
<keyword evidence="6" id="KW-1185">Reference proteome</keyword>
<dbReference type="InterPro" id="IPR000524">
    <property type="entry name" value="Tscrpt_reg_HTH_GntR"/>
</dbReference>
<keyword evidence="3" id="KW-0804">Transcription</keyword>
<dbReference type="InterPro" id="IPR036390">
    <property type="entry name" value="WH_DNA-bd_sf"/>
</dbReference>
<dbReference type="SUPFAM" id="SSF48008">
    <property type="entry name" value="GntR ligand-binding domain-like"/>
    <property type="match status" value="1"/>
</dbReference>
<proteinExistence type="predicted"/>
<dbReference type="CDD" id="cd07377">
    <property type="entry name" value="WHTH_GntR"/>
    <property type="match status" value="1"/>
</dbReference>
<feature type="domain" description="HTH gntR-type" evidence="4">
    <location>
        <begin position="8"/>
        <end position="76"/>
    </location>
</feature>
<dbReference type="GO" id="GO:0003700">
    <property type="term" value="F:DNA-binding transcription factor activity"/>
    <property type="evidence" value="ECO:0007669"/>
    <property type="project" value="InterPro"/>
</dbReference>
<dbReference type="InterPro" id="IPR036388">
    <property type="entry name" value="WH-like_DNA-bd_sf"/>
</dbReference>
<comment type="caution">
    <text evidence="5">The sequence shown here is derived from an EMBL/GenBank/DDBJ whole genome shotgun (WGS) entry which is preliminary data.</text>
</comment>